<evidence type="ECO:0000313" key="2">
    <source>
        <dbReference type="Proteomes" id="UP000252517"/>
    </source>
</evidence>
<accession>A0A367WX07</accession>
<name>A0A367WX07_9PROT</name>
<proteinExistence type="predicted"/>
<dbReference type="InterPro" id="IPR006121">
    <property type="entry name" value="HMA_dom"/>
</dbReference>
<evidence type="ECO:0008006" key="3">
    <source>
        <dbReference type="Google" id="ProtNLM"/>
    </source>
</evidence>
<protein>
    <recommendedName>
        <fullName evidence="3">HMA domain-containing protein</fullName>
    </recommendedName>
</protein>
<organism evidence="1 2">
    <name type="scientific">Thalassospira profundimaris</name>
    <dbReference type="NCBI Taxonomy" id="502049"/>
    <lineage>
        <taxon>Bacteria</taxon>
        <taxon>Pseudomonadati</taxon>
        <taxon>Pseudomonadota</taxon>
        <taxon>Alphaproteobacteria</taxon>
        <taxon>Rhodospirillales</taxon>
        <taxon>Thalassospiraceae</taxon>
        <taxon>Thalassospira</taxon>
    </lineage>
</organism>
<dbReference type="EMBL" id="JPWH01000015">
    <property type="protein sequence ID" value="RCK45976.1"/>
    <property type="molecule type" value="Genomic_DNA"/>
</dbReference>
<dbReference type="CDD" id="cd00371">
    <property type="entry name" value="HMA"/>
    <property type="match status" value="1"/>
</dbReference>
<dbReference type="SUPFAM" id="SSF55008">
    <property type="entry name" value="HMA, heavy metal-associated domain"/>
    <property type="match status" value="1"/>
</dbReference>
<sequence length="90" mass="9958">MLISIVFIFRHLYISSCINMLKENSQDKTRSLTLATRTIECRAANLDCEHGAATLKRGIESLPGLSDVNILPRAARITLTYDPAATIPKL</sequence>
<dbReference type="InterPro" id="IPR036163">
    <property type="entry name" value="HMA_dom_sf"/>
</dbReference>
<dbReference type="Proteomes" id="UP000252517">
    <property type="component" value="Unassembled WGS sequence"/>
</dbReference>
<gene>
    <name evidence="1" type="ORF">TH25_17250</name>
</gene>
<reference evidence="1 2" key="1">
    <citation type="submission" date="2014-07" db="EMBL/GenBank/DDBJ databases">
        <title>Draft genome sequence of Thalassospira profundimaris S25-3-2.</title>
        <authorList>
            <person name="Lai Q."/>
            <person name="Shao Z."/>
        </authorList>
    </citation>
    <scope>NUCLEOTIDE SEQUENCE [LARGE SCALE GENOMIC DNA]</scope>
    <source>
        <strain evidence="1 2">S25-3-2</strain>
    </source>
</reference>
<comment type="caution">
    <text evidence="1">The sequence shown here is derived from an EMBL/GenBank/DDBJ whole genome shotgun (WGS) entry which is preliminary data.</text>
</comment>
<evidence type="ECO:0000313" key="1">
    <source>
        <dbReference type="EMBL" id="RCK45976.1"/>
    </source>
</evidence>
<dbReference type="GO" id="GO:0046872">
    <property type="term" value="F:metal ion binding"/>
    <property type="evidence" value="ECO:0007669"/>
    <property type="project" value="InterPro"/>
</dbReference>
<dbReference type="AlphaFoldDB" id="A0A367WX07"/>